<name>Q3A0K9_SYNC1</name>
<dbReference type="eggNOG" id="ENOG503422Q">
    <property type="taxonomic scope" value="Bacteria"/>
</dbReference>
<reference evidence="1 2" key="2">
    <citation type="journal article" date="2012" name="BMC Genomics">
        <title>The genome of Pelobacter carbinolicus reveals surprising metabolic capabilities and physiological features.</title>
        <authorList>
            <person name="Aklujkar M."/>
            <person name="Haveman S.A."/>
            <person name="Didonato R.Jr."/>
            <person name="Chertkov O."/>
            <person name="Han C.S."/>
            <person name="Land M.L."/>
            <person name="Brown P."/>
            <person name="Lovley D.R."/>
        </authorList>
    </citation>
    <scope>NUCLEOTIDE SEQUENCE [LARGE SCALE GENOMIC DNA]</scope>
    <source>
        <strain evidence="2">DSM 2380 / NBRC 103641 / GraBd1</strain>
    </source>
</reference>
<accession>Q3A0K9</accession>
<dbReference type="HOGENOM" id="CLU_2106654_0_0_7"/>
<proteinExistence type="predicted"/>
<sequence>MKNNLIRLAEFIQEGFPEDLVAIFKSSEQEDRDERLALIGKAINVHRERAETLWLQAGKKRTPEERYVTAQAELASFVFAYLTGDAKEYADSAIEAMHALGRQSEEDLVTKLCRR</sequence>
<reference evidence="2" key="1">
    <citation type="submission" date="2005-10" db="EMBL/GenBank/DDBJ databases">
        <title>Complete sequence of Pelobacter carbinolicus DSM 2380.</title>
        <authorList>
            <person name="Copeland A."/>
            <person name="Lucas S."/>
            <person name="Lapidus A."/>
            <person name="Barry K."/>
            <person name="Detter J.C."/>
            <person name="Glavina T."/>
            <person name="Hammon N."/>
            <person name="Israni S."/>
            <person name="Pitluck S."/>
            <person name="Chertkov O."/>
            <person name="Schmutz J."/>
            <person name="Larimer F."/>
            <person name="Land M."/>
            <person name="Kyrpides N."/>
            <person name="Ivanova N."/>
            <person name="Richardson P."/>
        </authorList>
    </citation>
    <scope>NUCLEOTIDE SEQUENCE [LARGE SCALE GENOMIC DNA]</scope>
    <source>
        <strain evidence="2">DSM 2380 / NBRC 103641 / GraBd1</strain>
    </source>
</reference>
<dbReference type="STRING" id="338963.Pcar_2863"/>
<dbReference type="RefSeq" id="WP_011342648.1">
    <property type="nucleotide sequence ID" value="NC_007498.2"/>
</dbReference>
<dbReference type="Proteomes" id="UP000002534">
    <property type="component" value="Chromosome"/>
</dbReference>
<dbReference type="AlphaFoldDB" id="Q3A0K9"/>
<evidence type="ECO:0000313" key="2">
    <source>
        <dbReference type="Proteomes" id="UP000002534"/>
    </source>
</evidence>
<dbReference type="EMBL" id="CP000142">
    <property type="protein sequence ID" value="ABA90098.1"/>
    <property type="molecule type" value="Genomic_DNA"/>
</dbReference>
<protein>
    <submittedName>
        <fullName evidence="1">Uncharacterized protein</fullName>
    </submittedName>
</protein>
<keyword evidence="2" id="KW-1185">Reference proteome</keyword>
<evidence type="ECO:0000313" key="1">
    <source>
        <dbReference type="EMBL" id="ABA90098.1"/>
    </source>
</evidence>
<dbReference type="KEGG" id="pca:Pcar_2863"/>
<organism evidence="1 2">
    <name type="scientific">Syntrophotalea carbinolica (strain DSM 2380 / NBRC 103641 / GraBd1)</name>
    <name type="common">Pelobacter carbinolicus</name>
    <dbReference type="NCBI Taxonomy" id="338963"/>
    <lineage>
        <taxon>Bacteria</taxon>
        <taxon>Pseudomonadati</taxon>
        <taxon>Thermodesulfobacteriota</taxon>
        <taxon>Desulfuromonadia</taxon>
        <taxon>Desulfuromonadales</taxon>
        <taxon>Syntrophotaleaceae</taxon>
        <taxon>Syntrophotalea</taxon>
    </lineage>
</organism>
<gene>
    <name evidence="1" type="ordered locus">Pcar_2863</name>
</gene>